<dbReference type="OrthoDB" id="441446at2759"/>
<dbReference type="SUPFAM" id="SSF48537">
    <property type="entry name" value="Phospholipase C/P1 nuclease"/>
    <property type="match status" value="1"/>
</dbReference>
<evidence type="ECO:0000313" key="9">
    <source>
        <dbReference type="Proteomes" id="UP000800096"/>
    </source>
</evidence>
<dbReference type="Proteomes" id="UP000800096">
    <property type="component" value="Unassembled WGS sequence"/>
</dbReference>
<sequence length="71" mass="7754">MCATLWARESNLWTCDYVYKYLGDEDLKDSGYAEGARVVVEGRLARAGVRLAGLLESIVAEARGGAENTEL</sequence>
<keyword evidence="4" id="KW-0255">Endonuclease</keyword>
<keyword evidence="7" id="KW-0325">Glycoprotein</keyword>
<protein>
    <submittedName>
        <fullName evidence="8">Uncharacterized protein</fullName>
    </submittedName>
</protein>
<keyword evidence="6" id="KW-1015">Disulfide bond</keyword>
<evidence type="ECO:0000256" key="7">
    <source>
        <dbReference type="ARBA" id="ARBA00023180"/>
    </source>
</evidence>
<organism evidence="8 9">
    <name type="scientific">Ampelomyces quisqualis</name>
    <name type="common">Powdery mildew agent</name>
    <dbReference type="NCBI Taxonomy" id="50730"/>
    <lineage>
        <taxon>Eukaryota</taxon>
        <taxon>Fungi</taxon>
        <taxon>Dikarya</taxon>
        <taxon>Ascomycota</taxon>
        <taxon>Pezizomycotina</taxon>
        <taxon>Dothideomycetes</taxon>
        <taxon>Pleosporomycetidae</taxon>
        <taxon>Pleosporales</taxon>
        <taxon>Pleosporineae</taxon>
        <taxon>Phaeosphaeriaceae</taxon>
        <taxon>Ampelomyces</taxon>
    </lineage>
</organism>
<evidence type="ECO:0000256" key="2">
    <source>
        <dbReference type="ARBA" id="ARBA00022722"/>
    </source>
</evidence>
<name>A0A6A5QHD4_AMPQU</name>
<reference evidence="8" key="1">
    <citation type="journal article" date="2020" name="Stud. Mycol.">
        <title>101 Dothideomycetes genomes: a test case for predicting lifestyles and emergence of pathogens.</title>
        <authorList>
            <person name="Haridas S."/>
            <person name="Albert R."/>
            <person name="Binder M."/>
            <person name="Bloem J."/>
            <person name="Labutti K."/>
            <person name="Salamov A."/>
            <person name="Andreopoulos B."/>
            <person name="Baker S."/>
            <person name="Barry K."/>
            <person name="Bills G."/>
            <person name="Bluhm B."/>
            <person name="Cannon C."/>
            <person name="Castanera R."/>
            <person name="Culley D."/>
            <person name="Daum C."/>
            <person name="Ezra D."/>
            <person name="Gonzalez J."/>
            <person name="Henrissat B."/>
            <person name="Kuo A."/>
            <person name="Liang C."/>
            <person name="Lipzen A."/>
            <person name="Lutzoni F."/>
            <person name="Magnuson J."/>
            <person name="Mondo S."/>
            <person name="Nolan M."/>
            <person name="Ohm R."/>
            <person name="Pangilinan J."/>
            <person name="Park H.-J."/>
            <person name="Ramirez L."/>
            <person name="Alfaro M."/>
            <person name="Sun H."/>
            <person name="Tritt A."/>
            <person name="Yoshinaga Y."/>
            <person name="Zwiers L.-H."/>
            <person name="Turgeon B."/>
            <person name="Goodwin S."/>
            <person name="Spatafora J."/>
            <person name="Crous P."/>
            <person name="Grigoriev I."/>
        </authorList>
    </citation>
    <scope>NUCLEOTIDE SEQUENCE</scope>
    <source>
        <strain evidence="8">HMLAC05119</strain>
    </source>
</reference>
<accession>A0A6A5QHD4</accession>
<keyword evidence="2" id="KW-0540">Nuclease</keyword>
<dbReference type="AlphaFoldDB" id="A0A6A5QHD4"/>
<dbReference type="InterPro" id="IPR008947">
    <property type="entry name" value="PLipase_C/P1_nuclease_dom_sf"/>
</dbReference>
<proteinExistence type="inferred from homology"/>
<dbReference type="InterPro" id="IPR003154">
    <property type="entry name" value="S1/P1nuclease"/>
</dbReference>
<gene>
    <name evidence="8" type="ORF">BDU57DRAFT_518888</name>
</gene>
<evidence type="ECO:0000256" key="3">
    <source>
        <dbReference type="ARBA" id="ARBA00022723"/>
    </source>
</evidence>
<keyword evidence="5" id="KW-0378">Hydrolase</keyword>
<dbReference type="EMBL" id="ML979137">
    <property type="protein sequence ID" value="KAF1914106.1"/>
    <property type="molecule type" value="Genomic_DNA"/>
</dbReference>
<dbReference type="Gene3D" id="1.10.575.10">
    <property type="entry name" value="P1 Nuclease"/>
    <property type="match status" value="1"/>
</dbReference>
<evidence type="ECO:0000256" key="4">
    <source>
        <dbReference type="ARBA" id="ARBA00022759"/>
    </source>
</evidence>
<dbReference type="GO" id="GO:0016788">
    <property type="term" value="F:hydrolase activity, acting on ester bonds"/>
    <property type="evidence" value="ECO:0007669"/>
    <property type="project" value="InterPro"/>
</dbReference>
<evidence type="ECO:0000313" key="8">
    <source>
        <dbReference type="EMBL" id="KAF1914106.1"/>
    </source>
</evidence>
<evidence type="ECO:0000256" key="6">
    <source>
        <dbReference type="ARBA" id="ARBA00023157"/>
    </source>
</evidence>
<comment type="similarity">
    <text evidence="1">Belongs to the nuclease type I family.</text>
</comment>
<evidence type="ECO:0000256" key="1">
    <source>
        <dbReference type="ARBA" id="ARBA00009547"/>
    </source>
</evidence>
<dbReference type="GO" id="GO:0004519">
    <property type="term" value="F:endonuclease activity"/>
    <property type="evidence" value="ECO:0007669"/>
    <property type="project" value="UniProtKB-KW"/>
</dbReference>
<keyword evidence="3" id="KW-0479">Metal-binding</keyword>
<dbReference type="Pfam" id="PF02265">
    <property type="entry name" value="S1-P1_nuclease"/>
    <property type="match status" value="1"/>
</dbReference>
<keyword evidence="9" id="KW-1185">Reference proteome</keyword>
<dbReference type="GO" id="GO:0006308">
    <property type="term" value="P:DNA catabolic process"/>
    <property type="evidence" value="ECO:0007669"/>
    <property type="project" value="InterPro"/>
</dbReference>
<evidence type="ECO:0000256" key="5">
    <source>
        <dbReference type="ARBA" id="ARBA00022801"/>
    </source>
</evidence>
<dbReference type="GO" id="GO:0003676">
    <property type="term" value="F:nucleic acid binding"/>
    <property type="evidence" value="ECO:0007669"/>
    <property type="project" value="InterPro"/>
</dbReference>
<dbReference type="GO" id="GO:0046872">
    <property type="term" value="F:metal ion binding"/>
    <property type="evidence" value="ECO:0007669"/>
    <property type="project" value="UniProtKB-KW"/>
</dbReference>